<gene>
    <name evidence="1" type="ORF">NECAME_04160</name>
</gene>
<dbReference type="EMBL" id="KI660387">
    <property type="protein sequence ID" value="ETN74131.1"/>
    <property type="molecule type" value="Genomic_DNA"/>
</dbReference>
<organism evidence="1 2">
    <name type="scientific">Necator americanus</name>
    <name type="common">Human hookworm</name>
    <dbReference type="NCBI Taxonomy" id="51031"/>
    <lineage>
        <taxon>Eukaryota</taxon>
        <taxon>Metazoa</taxon>
        <taxon>Ecdysozoa</taxon>
        <taxon>Nematoda</taxon>
        <taxon>Chromadorea</taxon>
        <taxon>Rhabditida</taxon>
        <taxon>Rhabditina</taxon>
        <taxon>Rhabditomorpha</taxon>
        <taxon>Strongyloidea</taxon>
        <taxon>Ancylostomatidae</taxon>
        <taxon>Bunostominae</taxon>
        <taxon>Necator</taxon>
    </lineage>
</organism>
<sequence length="75" mass="8541">MVGNNTYRKLATFVLGLLGTEKPCENESDVYSAFEFRECGTLHKAVEDSALRITTQWVCELAESVVLLPYRHIEF</sequence>
<proteinExistence type="predicted"/>
<reference evidence="2" key="1">
    <citation type="journal article" date="2014" name="Nat. Genet.">
        <title>Genome of the human hookworm Necator americanus.</title>
        <authorList>
            <person name="Tang Y.T."/>
            <person name="Gao X."/>
            <person name="Rosa B.A."/>
            <person name="Abubucker S."/>
            <person name="Hallsworth-Pepin K."/>
            <person name="Martin J."/>
            <person name="Tyagi R."/>
            <person name="Heizer E."/>
            <person name="Zhang X."/>
            <person name="Bhonagiri-Palsikar V."/>
            <person name="Minx P."/>
            <person name="Warren W.C."/>
            <person name="Wang Q."/>
            <person name="Zhan B."/>
            <person name="Hotez P.J."/>
            <person name="Sternberg P.W."/>
            <person name="Dougall A."/>
            <person name="Gaze S.T."/>
            <person name="Mulvenna J."/>
            <person name="Sotillo J."/>
            <person name="Ranganathan S."/>
            <person name="Rabelo E.M."/>
            <person name="Wilson R.K."/>
            <person name="Felgner P.L."/>
            <person name="Bethony J."/>
            <person name="Hawdon J.M."/>
            <person name="Gasser R.B."/>
            <person name="Loukas A."/>
            <person name="Mitreva M."/>
        </authorList>
    </citation>
    <scope>NUCLEOTIDE SEQUENCE [LARGE SCALE GENOMIC DNA]</scope>
</reference>
<name>W2SYV3_NECAM</name>
<protein>
    <submittedName>
        <fullName evidence="1">Uncharacterized protein</fullName>
    </submittedName>
</protein>
<dbReference type="Proteomes" id="UP000053676">
    <property type="component" value="Unassembled WGS sequence"/>
</dbReference>
<evidence type="ECO:0000313" key="1">
    <source>
        <dbReference type="EMBL" id="ETN74131.1"/>
    </source>
</evidence>
<keyword evidence="2" id="KW-1185">Reference proteome</keyword>
<dbReference type="KEGG" id="nai:NECAME_04160"/>
<dbReference type="AlphaFoldDB" id="W2SYV3"/>
<accession>W2SYV3</accession>
<evidence type="ECO:0000313" key="2">
    <source>
        <dbReference type="Proteomes" id="UP000053676"/>
    </source>
</evidence>